<evidence type="ECO:0000256" key="1">
    <source>
        <dbReference type="SAM" id="MobiDB-lite"/>
    </source>
</evidence>
<dbReference type="EMBL" id="JBHSFU010000003">
    <property type="protein sequence ID" value="MFC4556919.1"/>
    <property type="molecule type" value="Genomic_DNA"/>
</dbReference>
<evidence type="ECO:0000313" key="3">
    <source>
        <dbReference type="EMBL" id="MFC4556919.1"/>
    </source>
</evidence>
<protein>
    <recommendedName>
        <fullName evidence="5">Lipoprotein</fullName>
    </recommendedName>
</protein>
<comment type="caution">
    <text evidence="3">The sequence shown here is derived from an EMBL/GenBank/DDBJ whole genome shotgun (WGS) entry which is preliminary data.</text>
</comment>
<sequence>MFKRTMVLGLMLFLVACANEQTIMKNESPPKDPQQNPEIVEQEDKDKEEVNQFIKFTLPDEQLMINLEMVPILNAYLIASPNREQTIREMNMKPVSANEREYYLLEFSCDNDLCSYLFMNQAADKSQAYLVADMAKLVETEVSPENNRIMFHFNREQKNLSVPFSDIAVIDLENWEMASIKNETDDNNRLDFEWQTVTADWADNETITALQPALMEPTPESFKRWQKNGKPTEEVLFTLND</sequence>
<evidence type="ECO:0000313" key="4">
    <source>
        <dbReference type="Proteomes" id="UP001595989"/>
    </source>
</evidence>
<dbReference type="PROSITE" id="PS51257">
    <property type="entry name" value="PROKAR_LIPOPROTEIN"/>
    <property type="match status" value="1"/>
</dbReference>
<feature type="signal peptide" evidence="2">
    <location>
        <begin position="1"/>
        <end position="18"/>
    </location>
</feature>
<dbReference type="Proteomes" id="UP001595989">
    <property type="component" value="Unassembled WGS sequence"/>
</dbReference>
<dbReference type="RefSeq" id="WP_390292857.1">
    <property type="nucleotide sequence ID" value="NZ_JBHSFU010000003.1"/>
</dbReference>
<name>A0ABV9DDP2_9BACI</name>
<keyword evidence="4" id="KW-1185">Reference proteome</keyword>
<feature type="chain" id="PRO_5045573916" description="Lipoprotein" evidence="2">
    <location>
        <begin position="19"/>
        <end position="241"/>
    </location>
</feature>
<reference evidence="4" key="1">
    <citation type="journal article" date="2019" name="Int. J. Syst. Evol. Microbiol.">
        <title>The Global Catalogue of Microorganisms (GCM) 10K type strain sequencing project: providing services to taxonomists for standard genome sequencing and annotation.</title>
        <authorList>
            <consortium name="The Broad Institute Genomics Platform"/>
            <consortium name="The Broad Institute Genome Sequencing Center for Infectious Disease"/>
            <person name="Wu L."/>
            <person name="Ma J."/>
        </authorList>
    </citation>
    <scope>NUCLEOTIDE SEQUENCE [LARGE SCALE GENOMIC DNA]</scope>
    <source>
        <strain evidence="4">CGMCC 4.7426</strain>
    </source>
</reference>
<evidence type="ECO:0000256" key="2">
    <source>
        <dbReference type="SAM" id="SignalP"/>
    </source>
</evidence>
<proteinExistence type="predicted"/>
<feature type="region of interest" description="Disordered" evidence="1">
    <location>
        <begin position="25"/>
        <end position="45"/>
    </location>
</feature>
<keyword evidence="2" id="KW-0732">Signal</keyword>
<accession>A0ABV9DDP2</accession>
<evidence type="ECO:0008006" key="5">
    <source>
        <dbReference type="Google" id="ProtNLM"/>
    </source>
</evidence>
<organism evidence="3 4">
    <name type="scientific">Virgibacillus kekensis</name>
    <dbReference type="NCBI Taxonomy" id="202261"/>
    <lineage>
        <taxon>Bacteria</taxon>
        <taxon>Bacillati</taxon>
        <taxon>Bacillota</taxon>
        <taxon>Bacilli</taxon>
        <taxon>Bacillales</taxon>
        <taxon>Bacillaceae</taxon>
        <taxon>Virgibacillus</taxon>
    </lineage>
</organism>
<gene>
    <name evidence="3" type="ORF">ACFO3D_01695</name>
</gene>